<organism evidence="2 3">
    <name type="scientific">Chlorella sorokiniana</name>
    <name type="common">Freshwater green alga</name>
    <dbReference type="NCBI Taxonomy" id="3076"/>
    <lineage>
        <taxon>Eukaryota</taxon>
        <taxon>Viridiplantae</taxon>
        <taxon>Chlorophyta</taxon>
        <taxon>core chlorophytes</taxon>
        <taxon>Trebouxiophyceae</taxon>
        <taxon>Chlorellales</taxon>
        <taxon>Chlorellaceae</taxon>
        <taxon>Chlorella clade</taxon>
        <taxon>Chlorella</taxon>
    </lineage>
</organism>
<reference evidence="2 3" key="1">
    <citation type="journal article" date="2018" name="Plant J.">
        <title>Genome sequences of Chlorella sorokiniana UTEX 1602 and Micractinium conductrix SAG 241.80: implications to maltose excretion by a green alga.</title>
        <authorList>
            <person name="Arriola M.B."/>
            <person name="Velmurugan N."/>
            <person name="Zhang Y."/>
            <person name="Plunkett M.H."/>
            <person name="Hondzo H."/>
            <person name="Barney B.M."/>
        </authorList>
    </citation>
    <scope>NUCLEOTIDE SEQUENCE [LARGE SCALE GENOMIC DNA]</scope>
    <source>
        <strain evidence="3">UTEX 1602</strain>
    </source>
</reference>
<name>A0A2P6TZ39_CHLSO</name>
<keyword evidence="3" id="KW-1185">Reference proteome</keyword>
<evidence type="ECO:0000313" key="2">
    <source>
        <dbReference type="EMBL" id="PRW59337.1"/>
    </source>
</evidence>
<comment type="caution">
    <text evidence="2">The sequence shown here is derived from an EMBL/GenBank/DDBJ whole genome shotgun (WGS) entry which is preliminary data.</text>
</comment>
<dbReference type="AlphaFoldDB" id="A0A2P6TZ39"/>
<evidence type="ECO:0000313" key="3">
    <source>
        <dbReference type="Proteomes" id="UP000239899"/>
    </source>
</evidence>
<evidence type="ECO:0000256" key="1">
    <source>
        <dbReference type="SAM" id="Phobius"/>
    </source>
</evidence>
<gene>
    <name evidence="2" type="ORF">C2E21_2574</name>
</gene>
<keyword evidence="1" id="KW-1133">Transmembrane helix</keyword>
<keyword evidence="1" id="KW-0812">Transmembrane</keyword>
<accession>A0A2P6TZ39</accession>
<feature type="transmembrane region" description="Helical" evidence="1">
    <location>
        <begin position="64"/>
        <end position="86"/>
    </location>
</feature>
<protein>
    <submittedName>
        <fullName evidence="2">Uncharacterized protein</fullName>
    </submittedName>
</protein>
<dbReference type="EMBL" id="LHPG02000004">
    <property type="protein sequence ID" value="PRW59337.1"/>
    <property type="molecule type" value="Genomic_DNA"/>
</dbReference>
<proteinExistence type="predicted"/>
<keyword evidence="1" id="KW-0472">Membrane</keyword>
<sequence length="145" mass="15376">MLMTAMLSMGQLASTPRRAVASLPPRSASASYLPVRRPRSQPAQAALFSRLVEGANSAGLDGKMFATLIVGGCPLVALIALLQVAAASHEAAGKLIARCLSRLAEPLLLTQEEQQQPVAAEEALEEVQKKTAVLKNQEEQEETAE</sequence>
<dbReference type="Proteomes" id="UP000239899">
    <property type="component" value="Unassembled WGS sequence"/>
</dbReference>